<accession>A0A849ASS6</accession>
<dbReference type="PANTHER" id="PTHR43427">
    <property type="entry name" value="CHLORIDE CHANNEL PROTEIN CLC-E"/>
    <property type="match status" value="1"/>
</dbReference>
<keyword evidence="5" id="KW-0406">Ion transport</keyword>
<dbReference type="InterPro" id="IPR050368">
    <property type="entry name" value="ClC-type_chloride_channel"/>
</dbReference>
<sequence length="407" mass="42624">MALTFLLHLIERCAYGYGHGSFLTGVHATPWWRRVAATTGGGLLAGTGWWLLRRRRNVPSLNDLVHKPAASQRIGTVLADALLQVLIVGSGASIGREGAPRQSAAVLAATATRRLRLADIDQQALIAGAAGAGLSAVYNTPIAGAVFALEIILRTRRPRTIAITVGVSLTGTSILWLIHGTGPTYRLPPMTSGWAPVAVWSVIAIVPCLILGRAFTRLTHAARRHPTAATPRLILSLGATGIALGVAGWWAPELFGNGKAVIDAIADGNRSLALLTTLIVLKPVATAGYLRAGATGGLLTPSLATGAAMGAVVAIVLHNAGFPVDVPSFALIAAVGCLATTQKAPLFAAMFTFELAHPAVWELACFVITALGASYLNNKRALPRPSRRSQRNRPKKAHPKDGSYTES</sequence>
<evidence type="ECO:0000256" key="11">
    <source>
        <dbReference type="SAM" id="Phobius"/>
    </source>
</evidence>
<dbReference type="GO" id="GO:0005254">
    <property type="term" value="F:chloride channel activity"/>
    <property type="evidence" value="ECO:0007669"/>
    <property type="project" value="UniProtKB-KW"/>
</dbReference>
<dbReference type="EMBL" id="JABENB010000004">
    <property type="protein sequence ID" value="NNG41320.1"/>
    <property type="molecule type" value="Genomic_DNA"/>
</dbReference>
<dbReference type="Proteomes" id="UP000557772">
    <property type="component" value="Unassembled WGS sequence"/>
</dbReference>
<dbReference type="RefSeq" id="WP_171158667.1">
    <property type="nucleotide sequence ID" value="NZ_JABENB010000004.1"/>
</dbReference>
<dbReference type="PRINTS" id="PR00762">
    <property type="entry name" value="CLCHANNEL"/>
</dbReference>
<reference evidence="12 13" key="1">
    <citation type="submission" date="2020-05" db="EMBL/GenBank/DDBJ databases">
        <title>Flexivirga sp. ID2601S isolated from air conditioner.</title>
        <authorList>
            <person name="Kim D.H."/>
        </authorList>
    </citation>
    <scope>NUCLEOTIDE SEQUENCE [LARGE SCALE GENOMIC DNA]</scope>
    <source>
        <strain evidence="12 13">ID2601S</strain>
    </source>
</reference>
<feature type="compositionally biased region" description="Basic residues" evidence="10">
    <location>
        <begin position="382"/>
        <end position="398"/>
    </location>
</feature>
<evidence type="ECO:0000256" key="2">
    <source>
        <dbReference type="ARBA" id="ARBA00022448"/>
    </source>
</evidence>
<evidence type="ECO:0000313" key="12">
    <source>
        <dbReference type="EMBL" id="NNG41320.1"/>
    </source>
</evidence>
<feature type="region of interest" description="Disordered" evidence="10">
    <location>
        <begin position="382"/>
        <end position="407"/>
    </location>
</feature>
<feature type="transmembrane region" description="Helical" evidence="11">
    <location>
        <begin position="359"/>
        <end position="378"/>
    </location>
</feature>
<evidence type="ECO:0000256" key="1">
    <source>
        <dbReference type="ARBA" id="ARBA00004141"/>
    </source>
</evidence>
<evidence type="ECO:0000256" key="10">
    <source>
        <dbReference type="SAM" id="MobiDB-lite"/>
    </source>
</evidence>
<evidence type="ECO:0000256" key="7">
    <source>
        <dbReference type="ARBA" id="ARBA00023173"/>
    </source>
</evidence>
<feature type="transmembrane region" description="Helical" evidence="11">
    <location>
        <begin position="233"/>
        <end position="251"/>
    </location>
</feature>
<dbReference type="SUPFAM" id="SSF81340">
    <property type="entry name" value="Clc chloride channel"/>
    <property type="match status" value="1"/>
</dbReference>
<keyword evidence="6 11" id="KW-0472">Membrane</keyword>
<feature type="transmembrane region" description="Helical" evidence="11">
    <location>
        <begin position="298"/>
        <end position="317"/>
    </location>
</feature>
<evidence type="ECO:0000256" key="4">
    <source>
        <dbReference type="ARBA" id="ARBA00022989"/>
    </source>
</evidence>
<dbReference type="AlphaFoldDB" id="A0A849ASS6"/>
<evidence type="ECO:0000256" key="5">
    <source>
        <dbReference type="ARBA" id="ARBA00023065"/>
    </source>
</evidence>
<dbReference type="GO" id="GO:0034707">
    <property type="term" value="C:chloride channel complex"/>
    <property type="evidence" value="ECO:0007669"/>
    <property type="project" value="UniProtKB-KW"/>
</dbReference>
<keyword evidence="3 11" id="KW-0812">Transmembrane</keyword>
<name>A0A849ASS6_9MICO</name>
<keyword evidence="9" id="KW-0407">Ion channel</keyword>
<comment type="subcellular location">
    <subcellularLocation>
        <location evidence="1">Membrane</location>
        <topology evidence="1">Multi-pass membrane protein</topology>
    </subcellularLocation>
</comment>
<gene>
    <name evidence="12" type="ORF">HJ588_18845</name>
</gene>
<keyword evidence="13" id="KW-1185">Reference proteome</keyword>
<evidence type="ECO:0000256" key="9">
    <source>
        <dbReference type="ARBA" id="ARBA00023303"/>
    </source>
</evidence>
<protein>
    <submittedName>
        <fullName evidence="12">Chloride ion channel protein</fullName>
    </submittedName>
</protein>
<dbReference type="PANTHER" id="PTHR43427:SF6">
    <property type="entry name" value="CHLORIDE CHANNEL PROTEIN CLC-E"/>
    <property type="match status" value="1"/>
</dbReference>
<feature type="transmembrane region" description="Helical" evidence="11">
    <location>
        <begin position="124"/>
        <end position="149"/>
    </location>
</feature>
<organism evidence="12 13">
    <name type="scientific">Flexivirga aerilata</name>
    <dbReference type="NCBI Taxonomy" id="1656889"/>
    <lineage>
        <taxon>Bacteria</taxon>
        <taxon>Bacillati</taxon>
        <taxon>Actinomycetota</taxon>
        <taxon>Actinomycetes</taxon>
        <taxon>Micrococcales</taxon>
        <taxon>Dermacoccaceae</taxon>
        <taxon>Flexivirga</taxon>
    </lineage>
</organism>
<feature type="transmembrane region" description="Helical" evidence="11">
    <location>
        <begin position="161"/>
        <end position="179"/>
    </location>
</feature>
<proteinExistence type="predicted"/>
<dbReference type="Pfam" id="PF00654">
    <property type="entry name" value="Voltage_CLC"/>
    <property type="match status" value="1"/>
</dbReference>
<comment type="caution">
    <text evidence="12">The sequence shown here is derived from an EMBL/GenBank/DDBJ whole genome shotgun (WGS) entry which is preliminary data.</text>
</comment>
<feature type="transmembrane region" description="Helical" evidence="11">
    <location>
        <begin position="191"/>
        <end position="212"/>
    </location>
</feature>
<evidence type="ECO:0000256" key="6">
    <source>
        <dbReference type="ARBA" id="ARBA00023136"/>
    </source>
</evidence>
<evidence type="ECO:0000256" key="3">
    <source>
        <dbReference type="ARBA" id="ARBA00022692"/>
    </source>
</evidence>
<keyword evidence="4 11" id="KW-1133">Transmembrane helix</keyword>
<dbReference type="InterPro" id="IPR014743">
    <property type="entry name" value="Cl-channel_core"/>
</dbReference>
<keyword evidence="2" id="KW-0813">Transport</keyword>
<keyword evidence="8" id="KW-0868">Chloride</keyword>
<dbReference type="Gene3D" id="1.10.3080.10">
    <property type="entry name" value="Clc chloride channel"/>
    <property type="match status" value="1"/>
</dbReference>
<evidence type="ECO:0000256" key="8">
    <source>
        <dbReference type="ARBA" id="ARBA00023214"/>
    </source>
</evidence>
<evidence type="ECO:0000313" key="13">
    <source>
        <dbReference type="Proteomes" id="UP000557772"/>
    </source>
</evidence>
<dbReference type="InterPro" id="IPR001807">
    <property type="entry name" value="ClC"/>
</dbReference>
<keyword evidence="7" id="KW-0869">Chloride channel</keyword>